<dbReference type="KEGG" id="fper:ACH24_06575"/>
<sequence>MKEILSPINDVIKNSKESIINKSLKKLDVVSREEFEVQKKILLKTRQKLEQIEAKVDKLLAEKKIECL</sequence>
<keyword evidence="3" id="KW-1185">Reference proteome</keyword>
<dbReference type="InterPro" id="IPR007475">
    <property type="entry name" value="UbiK"/>
</dbReference>
<comment type="subcellular location">
    <subcellularLocation>
        <location evidence="1">Cytoplasm</location>
    </subcellularLocation>
</comment>
<dbReference type="AlphaFoldDB" id="A0AAC8VEN3"/>
<comment type="pathway">
    <text evidence="1">Cofactor biosynthesis; ubiquinone biosynthesis.</text>
</comment>
<dbReference type="PANTHER" id="PTHR38040:SF1">
    <property type="entry name" value="UBIQUINONE BIOSYNTHESIS ACCESSORY FACTOR UBIK"/>
    <property type="match status" value="1"/>
</dbReference>
<feature type="coiled-coil region" evidence="1">
    <location>
        <begin position="32"/>
        <end position="62"/>
    </location>
</feature>
<name>A0AAC8VEN3_9GAMM</name>
<comment type="function">
    <text evidence="1">Required for efficient ubiquinone (coenzyme Q) biosynthesis. UbiK is probably an accessory factor of Ubi enzymes and facilitates ubiquinone biosynthesis by acting as an assembly factor, a targeting factor, or both.</text>
</comment>
<dbReference type="GO" id="GO:0005737">
    <property type="term" value="C:cytoplasm"/>
    <property type="evidence" value="ECO:0007669"/>
    <property type="project" value="UniProtKB-SubCell"/>
</dbReference>
<evidence type="ECO:0000313" key="3">
    <source>
        <dbReference type="Proteomes" id="UP000242800"/>
    </source>
</evidence>
<dbReference type="HAMAP" id="MF_02216">
    <property type="entry name" value="UbiK"/>
    <property type="match status" value="1"/>
</dbReference>
<dbReference type="GO" id="GO:0006744">
    <property type="term" value="P:ubiquinone biosynthetic process"/>
    <property type="evidence" value="ECO:0007669"/>
    <property type="project" value="UniProtKB-UniRule"/>
</dbReference>
<keyword evidence="1" id="KW-0963">Cytoplasm</keyword>
<dbReference type="PANTHER" id="PTHR38040">
    <property type="entry name" value="UBIQUINONE BIOSYNTHESIS ACCESSORY FACTOR UBIK"/>
    <property type="match status" value="1"/>
</dbReference>
<keyword evidence="1" id="KW-0175">Coiled coil</keyword>
<proteinExistence type="inferred from homology"/>
<dbReference type="Proteomes" id="UP000242800">
    <property type="component" value="Chromosome"/>
</dbReference>
<evidence type="ECO:0000313" key="2">
    <source>
        <dbReference type="EMBL" id="ALB02304.1"/>
    </source>
</evidence>
<organism evidence="2 3">
    <name type="scientific">Francisella persica ATCC VR-331</name>
    <dbReference type="NCBI Taxonomy" id="1086726"/>
    <lineage>
        <taxon>Bacteria</taxon>
        <taxon>Pseudomonadati</taxon>
        <taxon>Pseudomonadota</taxon>
        <taxon>Gammaproteobacteria</taxon>
        <taxon>Thiotrichales</taxon>
        <taxon>Francisellaceae</taxon>
        <taxon>Francisella</taxon>
    </lineage>
</organism>
<dbReference type="Pfam" id="PF04380">
    <property type="entry name" value="BMFP"/>
    <property type="match status" value="1"/>
</dbReference>
<keyword evidence="1" id="KW-0831">Ubiquinone biosynthesis</keyword>
<evidence type="ECO:0000256" key="1">
    <source>
        <dbReference type="HAMAP-Rule" id="MF_02216"/>
    </source>
</evidence>
<accession>A0AAC8VEN3</accession>
<protein>
    <recommendedName>
        <fullName evidence="1">Ubiquinone biosynthesis accessory factor UbiK</fullName>
    </recommendedName>
</protein>
<comment type="similarity">
    <text evidence="1">Belongs to the UbiK family.</text>
</comment>
<dbReference type="EMBL" id="CP012505">
    <property type="protein sequence ID" value="ALB02304.1"/>
    <property type="molecule type" value="Genomic_DNA"/>
</dbReference>
<gene>
    <name evidence="1" type="primary">ubiK</name>
    <name evidence="2" type="ORF">ACH24_06575</name>
</gene>
<dbReference type="RefSeq" id="WP_064461800.1">
    <property type="nucleotide sequence ID" value="NZ_CP012505.1"/>
</dbReference>
<reference evidence="2 3" key="1">
    <citation type="journal article" date="2016" name="Int. J. Syst. Evol. Microbiol.">
        <title>Reclassification of Wolbachia persica as Francisella persica comb. nov. and emended description of the family Francisellaceae.</title>
        <authorList>
            <person name="Larson M.A."/>
            <person name="Nalbantoglu U."/>
            <person name="Sayood K."/>
            <person name="Zentz E.B."/>
            <person name="Cer R.Z."/>
            <person name="Iwen P.C."/>
            <person name="Francesconi S.C."/>
            <person name="Bishop-Lilly K.A."/>
            <person name="Mokashi V.P."/>
            <person name="Sjostedt A."/>
            <person name="Hinrichs S.H."/>
        </authorList>
    </citation>
    <scope>NUCLEOTIDE SEQUENCE [LARGE SCALE GENOMIC DNA]</scope>
    <source>
        <strain evidence="2 3">FSC845</strain>
    </source>
</reference>